<proteinExistence type="predicted"/>
<dbReference type="PROSITE" id="PS51257">
    <property type="entry name" value="PROKAR_LIPOPROTEIN"/>
    <property type="match status" value="1"/>
</dbReference>
<organism evidence="2 3">
    <name type="scientific">Cohnella candidum</name>
    <dbReference type="NCBI Taxonomy" id="2674991"/>
    <lineage>
        <taxon>Bacteria</taxon>
        <taxon>Bacillati</taxon>
        <taxon>Bacillota</taxon>
        <taxon>Bacilli</taxon>
        <taxon>Bacillales</taxon>
        <taxon>Paenibacillaceae</taxon>
        <taxon>Cohnella</taxon>
    </lineage>
</organism>
<evidence type="ECO:0000256" key="1">
    <source>
        <dbReference type="SAM" id="SignalP"/>
    </source>
</evidence>
<accession>A0A3G3K0J4</accession>
<evidence type="ECO:0000313" key="2">
    <source>
        <dbReference type="EMBL" id="AYQ73912.1"/>
    </source>
</evidence>
<sequence length="282" mass="27835">MNYRSLTLACTIGLSAVLFAGCGNNNDVGTRSTNRGNLIGTHAYHGLNNRGGMLNGGTYGGTGSTGMSTSSIGNSGIGGTYGGTGISPLGTSGFGGTYNGTGTTGMGTYGGTGTSGFNGTYGGTSTSGFGGNTATGTGSYTGTSSGGTFGSLSATGGFSLHDPDTLLFGNLMIVGPKSRNTMLGTTGGTGTDGTSLTRSTHAQAFGQQFRVLRVTDSKAVAALHRLKRNLTGSSITTKSDALAKDLRYVLKKATVVRGTTAGGGANATGFTGGRVLAGNGMR</sequence>
<name>A0A3G3K0J4_9BACL</name>
<dbReference type="RefSeq" id="WP_123041996.1">
    <property type="nucleotide sequence ID" value="NZ_CP033433.1"/>
</dbReference>
<dbReference type="AlphaFoldDB" id="A0A3G3K0J4"/>
<reference evidence="2 3" key="1">
    <citation type="submission" date="2018-10" db="EMBL/GenBank/DDBJ databases">
        <title>Genome Sequence of Cohnella sp.</title>
        <authorList>
            <person name="Srinivasan S."/>
            <person name="Kim M.K."/>
        </authorList>
    </citation>
    <scope>NUCLEOTIDE SEQUENCE [LARGE SCALE GENOMIC DNA]</scope>
    <source>
        <strain evidence="2 3">18JY8-7</strain>
    </source>
</reference>
<protein>
    <submittedName>
        <fullName evidence="2">Uncharacterized protein</fullName>
    </submittedName>
</protein>
<dbReference type="Proteomes" id="UP000269097">
    <property type="component" value="Chromosome"/>
</dbReference>
<feature type="chain" id="PRO_5038750219" evidence="1">
    <location>
        <begin position="21"/>
        <end position="282"/>
    </location>
</feature>
<dbReference type="KEGG" id="coh:EAV92_15810"/>
<keyword evidence="3" id="KW-1185">Reference proteome</keyword>
<keyword evidence="1" id="KW-0732">Signal</keyword>
<evidence type="ECO:0000313" key="3">
    <source>
        <dbReference type="Proteomes" id="UP000269097"/>
    </source>
</evidence>
<feature type="signal peptide" evidence="1">
    <location>
        <begin position="1"/>
        <end position="20"/>
    </location>
</feature>
<gene>
    <name evidence="2" type="ORF">EAV92_15810</name>
</gene>
<dbReference type="EMBL" id="CP033433">
    <property type="protein sequence ID" value="AYQ73912.1"/>
    <property type="molecule type" value="Genomic_DNA"/>
</dbReference>